<feature type="chain" id="PRO_5046912474" description="Lipoprotein" evidence="1">
    <location>
        <begin position="29"/>
        <end position="140"/>
    </location>
</feature>
<keyword evidence="1" id="KW-0732">Signal</keyword>
<dbReference type="Proteomes" id="UP001597218">
    <property type="component" value="Unassembled WGS sequence"/>
</dbReference>
<keyword evidence="3" id="KW-1185">Reference proteome</keyword>
<comment type="caution">
    <text evidence="2">The sequence shown here is derived from an EMBL/GenBank/DDBJ whole genome shotgun (WGS) entry which is preliminary data.</text>
</comment>
<sequence length="140" mass="15808">MIKKTGFLFILLLAASISLVGCSSNNNAYFKQVNIDEANKYFEGNQTGFVLLVTDNDEYFVPTVERLAKEKKVEVVMYNPYQSDGKNDNKGTSIFPNSSEIKGDAMYYLEKNEVTGELSINSYTDSQLAKEVMNFMDLHN</sequence>
<protein>
    <recommendedName>
        <fullName evidence="4">Lipoprotein</fullName>
    </recommendedName>
</protein>
<dbReference type="PROSITE" id="PS51257">
    <property type="entry name" value="PROKAR_LIPOPROTEIN"/>
    <property type="match status" value="1"/>
</dbReference>
<evidence type="ECO:0000313" key="3">
    <source>
        <dbReference type="Proteomes" id="UP001597218"/>
    </source>
</evidence>
<dbReference type="EMBL" id="JBHUGI010000001">
    <property type="protein sequence ID" value="MFD1926489.1"/>
    <property type="molecule type" value="Genomic_DNA"/>
</dbReference>
<evidence type="ECO:0000313" key="2">
    <source>
        <dbReference type="EMBL" id="MFD1926489.1"/>
    </source>
</evidence>
<organism evidence="2 3">
    <name type="scientific">Sporosarcina siberiensis</name>
    <dbReference type="NCBI Taxonomy" id="1365606"/>
    <lineage>
        <taxon>Bacteria</taxon>
        <taxon>Bacillati</taxon>
        <taxon>Bacillota</taxon>
        <taxon>Bacilli</taxon>
        <taxon>Bacillales</taxon>
        <taxon>Caryophanaceae</taxon>
        <taxon>Sporosarcina</taxon>
    </lineage>
</organism>
<dbReference type="RefSeq" id="WP_381535125.1">
    <property type="nucleotide sequence ID" value="NZ_JBHUGI010000001.1"/>
</dbReference>
<gene>
    <name evidence="2" type="ORF">ACFSFY_00180</name>
</gene>
<reference evidence="3" key="1">
    <citation type="journal article" date="2019" name="Int. J. Syst. Evol. Microbiol.">
        <title>The Global Catalogue of Microorganisms (GCM) 10K type strain sequencing project: providing services to taxonomists for standard genome sequencing and annotation.</title>
        <authorList>
            <consortium name="The Broad Institute Genomics Platform"/>
            <consortium name="The Broad Institute Genome Sequencing Center for Infectious Disease"/>
            <person name="Wu L."/>
            <person name="Ma J."/>
        </authorList>
    </citation>
    <scope>NUCLEOTIDE SEQUENCE [LARGE SCALE GENOMIC DNA]</scope>
    <source>
        <strain evidence="3">CGMCC 4.7177</strain>
    </source>
</reference>
<evidence type="ECO:0000256" key="1">
    <source>
        <dbReference type="SAM" id="SignalP"/>
    </source>
</evidence>
<accession>A0ABW4SDF0</accession>
<evidence type="ECO:0008006" key="4">
    <source>
        <dbReference type="Google" id="ProtNLM"/>
    </source>
</evidence>
<proteinExistence type="predicted"/>
<feature type="signal peptide" evidence="1">
    <location>
        <begin position="1"/>
        <end position="28"/>
    </location>
</feature>
<name>A0ABW4SDF0_9BACL</name>